<keyword evidence="2" id="KW-1185">Reference proteome</keyword>
<dbReference type="Proteomes" id="UP000324897">
    <property type="component" value="Chromosome 1"/>
</dbReference>
<protein>
    <submittedName>
        <fullName evidence="1">Uncharacterized protein</fullName>
    </submittedName>
</protein>
<dbReference type="Gramene" id="TVU28136">
    <property type="protein sequence ID" value="TVU28136"/>
    <property type="gene ID" value="EJB05_19645"/>
</dbReference>
<dbReference type="AlphaFoldDB" id="A0A5J9UWZ8"/>
<evidence type="ECO:0000313" key="2">
    <source>
        <dbReference type="Proteomes" id="UP000324897"/>
    </source>
</evidence>
<accession>A0A5J9UWZ8</accession>
<proteinExistence type="predicted"/>
<dbReference type="EMBL" id="RWGY01000011">
    <property type="protein sequence ID" value="TVU28136.1"/>
    <property type="molecule type" value="Genomic_DNA"/>
</dbReference>
<evidence type="ECO:0000313" key="1">
    <source>
        <dbReference type="EMBL" id="TVU28136.1"/>
    </source>
</evidence>
<reference evidence="1 2" key="1">
    <citation type="journal article" date="2019" name="Sci. Rep.">
        <title>A high-quality genome of Eragrostis curvula grass provides insights into Poaceae evolution and supports new strategies to enhance forage quality.</title>
        <authorList>
            <person name="Carballo J."/>
            <person name="Santos B.A.C.M."/>
            <person name="Zappacosta D."/>
            <person name="Garbus I."/>
            <person name="Selva J.P."/>
            <person name="Gallo C.A."/>
            <person name="Diaz A."/>
            <person name="Albertini E."/>
            <person name="Caccamo M."/>
            <person name="Echenique V."/>
        </authorList>
    </citation>
    <scope>NUCLEOTIDE SEQUENCE [LARGE SCALE GENOMIC DNA]</scope>
    <source>
        <strain evidence="2">cv. Victoria</strain>
        <tissue evidence="1">Leaf</tissue>
    </source>
</reference>
<comment type="caution">
    <text evidence="1">The sequence shown here is derived from an EMBL/GenBank/DDBJ whole genome shotgun (WGS) entry which is preliminary data.</text>
</comment>
<organism evidence="1 2">
    <name type="scientific">Eragrostis curvula</name>
    <name type="common">weeping love grass</name>
    <dbReference type="NCBI Taxonomy" id="38414"/>
    <lineage>
        <taxon>Eukaryota</taxon>
        <taxon>Viridiplantae</taxon>
        <taxon>Streptophyta</taxon>
        <taxon>Embryophyta</taxon>
        <taxon>Tracheophyta</taxon>
        <taxon>Spermatophyta</taxon>
        <taxon>Magnoliopsida</taxon>
        <taxon>Liliopsida</taxon>
        <taxon>Poales</taxon>
        <taxon>Poaceae</taxon>
        <taxon>PACMAD clade</taxon>
        <taxon>Chloridoideae</taxon>
        <taxon>Eragrostideae</taxon>
        <taxon>Eragrostidinae</taxon>
        <taxon>Eragrostis</taxon>
    </lineage>
</organism>
<gene>
    <name evidence="1" type="ORF">EJB05_19645</name>
</gene>
<name>A0A5J9UWZ8_9POAL</name>
<sequence>MLRLAFGSVSSRLPAAPSVICRRGLDILQAPALLPPAKDISKGAEVMKWAEQRRFFSTQRKAYGAGLMESAKPAVKRFKAWWRIT</sequence>
<feature type="non-terminal residue" evidence="1">
    <location>
        <position position="1"/>
    </location>
</feature>